<name>A0A914C2V9_9BILA</name>
<feature type="region of interest" description="Disordered" evidence="1">
    <location>
        <begin position="133"/>
        <end position="161"/>
    </location>
</feature>
<evidence type="ECO:0000313" key="3">
    <source>
        <dbReference type="WBParaSite" id="ACRNAN_Path_1624.g6308.t1"/>
    </source>
</evidence>
<keyword evidence="2" id="KW-1185">Reference proteome</keyword>
<feature type="compositionally biased region" description="Basic residues" evidence="1">
    <location>
        <begin position="144"/>
        <end position="154"/>
    </location>
</feature>
<accession>A0A914C2V9</accession>
<sequence>MIPIPGWLQNWINELWYLMMDSERKRIQELQSIRDQAINESSMIDKKIENILNEVKDRKDRYKGEHNLPTSSQLPVLAYTPQLPNQSLAPYNVENGAPNQVAYQQPPQLYQNQGQLALAHNQQAYLPQKQNIQNQQYQQDAHKHNSKNGKKPKKKDNERADWDNLIVNAVKTQSAIDEALQEQYRADSEEYCKPLSFKPLPISPVEDDNSVFY</sequence>
<reference evidence="3" key="1">
    <citation type="submission" date="2022-11" db="UniProtKB">
        <authorList>
            <consortium name="WormBaseParasite"/>
        </authorList>
    </citation>
    <scope>IDENTIFICATION</scope>
</reference>
<proteinExistence type="predicted"/>
<dbReference type="Proteomes" id="UP000887540">
    <property type="component" value="Unplaced"/>
</dbReference>
<evidence type="ECO:0000256" key="1">
    <source>
        <dbReference type="SAM" id="MobiDB-lite"/>
    </source>
</evidence>
<protein>
    <submittedName>
        <fullName evidence="3">Uncharacterized protein</fullName>
    </submittedName>
</protein>
<evidence type="ECO:0000313" key="2">
    <source>
        <dbReference type="Proteomes" id="UP000887540"/>
    </source>
</evidence>
<organism evidence="2 3">
    <name type="scientific">Acrobeloides nanus</name>
    <dbReference type="NCBI Taxonomy" id="290746"/>
    <lineage>
        <taxon>Eukaryota</taxon>
        <taxon>Metazoa</taxon>
        <taxon>Ecdysozoa</taxon>
        <taxon>Nematoda</taxon>
        <taxon>Chromadorea</taxon>
        <taxon>Rhabditida</taxon>
        <taxon>Tylenchina</taxon>
        <taxon>Cephalobomorpha</taxon>
        <taxon>Cephaloboidea</taxon>
        <taxon>Cephalobidae</taxon>
        <taxon>Acrobeloides</taxon>
    </lineage>
</organism>
<dbReference type="WBParaSite" id="ACRNAN_Path_1624.g6308.t1">
    <property type="protein sequence ID" value="ACRNAN_Path_1624.g6308.t1"/>
    <property type="gene ID" value="ACRNAN_Path_1624.g6308"/>
</dbReference>
<dbReference type="AlphaFoldDB" id="A0A914C2V9"/>